<feature type="compositionally biased region" description="Basic residues" evidence="1">
    <location>
        <begin position="101"/>
        <end position="110"/>
    </location>
</feature>
<protein>
    <submittedName>
        <fullName evidence="2">Uncharacterized protein</fullName>
    </submittedName>
</protein>
<proteinExistence type="predicted"/>
<accession>L7FC45</accession>
<dbReference type="EMBL" id="AEJB01000172">
    <property type="protein sequence ID" value="ELP69128.1"/>
    <property type="molecule type" value="Genomic_DNA"/>
</dbReference>
<feature type="compositionally biased region" description="Pro residues" evidence="1">
    <location>
        <begin position="116"/>
        <end position="127"/>
    </location>
</feature>
<reference evidence="2 3" key="1">
    <citation type="journal article" date="2011" name="Plasmid">
        <title>Streptomyces turgidiscabies Car8 contains a modular pathogenicity island that shares virulence genes with other actinobacterial plant pathogens.</title>
        <authorList>
            <person name="Huguet-Tapia J.C."/>
            <person name="Badger J.H."/>
            <person name="Loria R."/>
            <person name="Pettis G.S."/>
        </authorList>
    </citation>
    <scope>NUCLEOTIDE SEQUENCE [LARGE SCALE GENOMIC DNA]</scope>
    <source>
        <strain evidence="2 3">Car8</strain>
    </source>
</reference>
<comment type="caution">
    <text evidence="2">The sequence shown here is derived from an EMBL/GenBank/DDBJ whole genome shotgun (WGS) entry which is preliminary data.</text>
</comment>
<feature type="region of interest" description="Disordered" evidence="1">
    <location>
        <begin position="92"/>
        <end position="127"/>
    </location>
</feature>
<dbReference type="AlphaFoldDB" id="L7FC45"/>
<evidence type="ECO:0000256" key="1">
    <source>
        <dbReference type="SAM" id="MobiDB-lite"/>
    </source>
</evidence>
<keyword evidence="3" id="KW-1185">Reference proteome</keyword>
<sequence>MKRLWSAVAGDQVVHGSPEAYRPPACGLAASVTRLFSSVMPARDGHGCVIAENAEAAVVGAFRRTAFEAAVDAAGGQVIQVRAGVGDAARCGARASERPSRQRHKPKPVHRWVPPGSKPPPGPSAST</sequence>
<organism evidence="2 3">
    <name type="scientific">Streptomyces turgidiscabies (strain Car8)</name>
    <dbReference type="NCBI Taxonomy" id="698760"/>
    <lineage>
        <taxon>Bacteria</taxon>
        <taxon>Bacillati</taxon>
        <taxon>Actinomycetota</taxon>
        <taxon>Actinomycetes</taxon>
        <taxon>Kitasatosporales</taxon>
        <taxon>Streptomycetaceae</taxon>
        <taxon>Streptomyces</taxon>
    </lineage>
</organism>
<evidence type="ECO:0000313" key="2">
    <source>
        <dbReference type="EMBL" id="ELP69128.1"/>
    </source>
</evidence>
<dbReference type="Proteomes" id="UP000010931">
    <property type="component" value="Unassembled WGS sequence"/>
</dbReference>
<evidence type="ECO:0000313" key="3">
    <source>
        <dbReference type="Proteomes" id="UP000010931"/>
    </source>
</evidence>
<gene>
    <name evidence="2" type="ORF">STRTUCAR8_08225</name>
</gene>
<name>L7FC45_STRT8</name>